<feature type="domain" description="Acyl-CoA oxidase/dehydrogenase middle" evidence="7">
    <location>
        <begin position="129"/>
        <end position="226"/>
    </location>
</feature>
<dbReference type="InterPro" id="IPR013786">
    <property type="entry name" value="AcylCoA_DH/ox_N"/>
</dbReference>
<name>A0A919M9H2_9ACTN</name>
<comment type="similarity">
    <text evidence="2 5">Belongs to the acyl-CoA dehydrogenase family.</text>
</comment>
<sequence length="407" mass="43949">MGTAVEFWLDLNEEQSDLRDWVHGFAEQVVRPAAAEWDEREETPWPILQEAAKIGLYGFEFLINTWSDNTGLSLPIANEELFWGDGGIGMAISGTSLAVAAIYGSGTPEQLVEWVPQCFGDADDPKVAAFCSTEPEAGSDVASMKTRAVYHEATDEWVLTGQKAYATNGGIANVHVVTASVDPALGSRGQAAFVVPPGTAGLAGTKKLKKLGLRASHTADVFLDDVRIPGSCLLGGKEALDERLDRARNAAPKNKNAAMRTFELSRPAVGAQALGIARAAYEYALEYAKNRVAFGRPIIENQAIAFALADMKTEIDAARLLVWRAAWMGRNDKPFTAGEGSMSKLKAGEVAVAVTEKAVQILGGAGYLREHPVERMFRDAKIYTIFEGTSEIQRLVISRAISGMQIR</sequence>
<keyword evidence="10" id="KW-1185">Reference proteome</keyword>
<dbReference type="PANTHER" id="PTHR43884:SF12">
    <property type="entry name" value="ISOVALERYL-COA DEHYDROGENASE, MITOCHONDRIAL-RELATED"/>
    <property type="match status" value="1"/>
</dbReference>
<dbReference type="InterPro" id="IPR006091">
    <property type="entry name" value="Acyl-CoA_Oxase/DH_mid-dom"/>
</dbReference>
<evidence type="ECO:0000256" key="4">
    <source>
        <dbReference type="ARBA" id="ARBA00022827"/>
    </source>
</evidence>
<dbReference type="EMBL" id="BOMH01000006">
    <property type="protein sequence ID" value="GID63021.1"/>
    <property type="molecule type" value="Genomic_DNA"/>
</dbReference>
<feature type="domain" description="Acyl-CoA dehydrogenase/oxidase C-terminal" evidence="6">
    <location>
        <begin position="257"/>
        <end position="401"/>
    </location>
</feature>
<dbReference type="RefSeq" id="WP_203738485.1">
    <property type="nucleotide sequence ID" value="NZ_BAAAUC010000005.1"/>
</dbReference>
<keyword evidence="5" id="KW-0560">Oxidoreductase</keyword>
<dbReference type="GO" id="GO:0003995">
    <property type="term" value="F:acyl-CoA dehydrogenase activity"/>
    <property type="evidence" value="ECO:0007669"/>
    <property type="project" value="InterPro"/>
</dbReference>
<dbReference type="AlphaFoldDB" id="A0A919M9H2"/>
<dbReference type="Gene3D" id="2.40.110.10">
    <property type="entry name" value="Butyryl-CoA Dehydrogenase, subunit A, domain 2"/>
    <property type="match status" value="1"/>
</dbReference>
<evidence type="ECO:0000256" key="1">
    <source>
        <dbReference type="ARBA" id="ARBA00001974"/>
    </source>
</evidence>
<feature type="domain" description="Acyl-CoA dehydrogenase/oxidase N-terminal" evidence="8">
    <location>
        <begin position="12"/>
        <end position="118"/>
    </location>
</feature>
<evidence type="ECO:0000313" key="9">
    <source>
        <dbReference type="EMBL" id="GID63021.1"/>
    </source>
</evidence>
<keyword evidence="4 5" id="KW-0274">FAD</keyword>
<dbReference type="SUPFAM" id="SSF56645">
    <property type="entry name" value="Acyl-CoA dehydrogenase NM domain-like"/>
    <property type="match status" value="1"/>
</dbReference>
<dbReference type="Pfam" id="PF00441">
    <property type="entry name" value="Acyl-CoA_dh_1"/>
    <property type="match status" value="1"/>
</dbReference>
<dbReference type="SUPFAM" id="SSF47203">
    <property type="entry name" value="Acyl-CoA dehydrogenase C-terminal domain-like"/>
    <property type="match status" value="1"/>
</dbReference>
<reference evidence="9" key="1">
    <citation type="submission" date="2021-01" db="EMBL/GenBank/DDBJ databases">
        <title>Whole genome shotgun sequence of Actinoplanes cyaneus NBRC 14990.</title>
        <authorList>
            <person name="Komaki H."/>
            <person name="Tamura T."/>
        </authorList>
    </citation>
    <scope>NUCLEOTIDE SEQUENCE</scope>
    <source>
        <strain evidence="9">NBRC 14990</strain>
    </source>
</reference>
<comment type="caution">
    <text evidence="9">The sequence shown here is derived from an EMBL/GenBank/DDBJ whole genome shotgun (WGS) entry which is preliminary data.</text>
</comment>
<dbReference type="InterPro" id="IPR046373">
    <property type="entry name" value="Acyl-CoA_Oxase/DH_mid-dom_sf"/>
</dbReference>
<evidence type="ECO:0000313" key="10">
    <source>
        <dbReference type="Proteomes" id="UP000619479"/>
    </source>
</evidence>
<evidence type="ECO:0000256" key="2">
    <source>
        <dbReference type="ARBA" id="ARBA00009347"/>
    </source>
</evidence>
<dbReference type="InterPro" id="IPR009075">
    <property type="entry name" value="AcylCo_DH/oxidase_C"/>
</dbReference>
<dbReference type="Gene3D" id="1.20.140.10">
    <property type="entry name" value="Butyryl-CoA Dehydrogenase, subunit A, domain 3"/>
    <property type="match status" value="1"/>
</dbReference>
<dbReference type="InterPro" id="IPR037069">
    <property type="entry name" value="AcylCoA_DH/ox_N_sf"/>
</dbReference>
<dbReference type="PANTHER" id="PTHR43884">
    <property type="entry name" value="ACYL-COA DEHYDROGENASE"/>
    <property type="match status" value="1"/>
</dbReference>
<evidence type="ECO:0000259" key="8">
    <source>
        <dbReference type="Pfam" id="PF02771"/>
    </source>
</evidence>
<dbReference type="Pfam" id="PF02771">
    <property type="entry name" value="Acyl-CoA_dh_N"/>
    <property type="match status" value="1"/>
</dbReference>
<protein>
    <submittedName>
        <fullName evidence="9">Acyl-CoA dehydrogenase</fullName>
    </submittedName>
</protein>
<evidence type="ECO:0000256" key="3">
    <source>
        <dbReference type="ARBA" id="ARBA00022630"/>
    </source>
</evidence>
<dbReference type="FunFam" id="1.20.140.10:FF:000004">
    <property type="entry name" value="Acyl-CoA dehydrogenase FadE25"/>
    <property type="match status" value="1"/>
</dbReference>
<dbReference type="PROSITE" id="PS00073">
    <property type="entry name" value="ACYL_COA_DH_2"/>
    <property type="match status" value="1"/>
</dbReference>
<dbReference type="InterPro" id="IPR036250">
    <property type="entry name" value="AcylCo_DH-like_C"/>
</dbReference>
<organism evidence="9 10">
    <name type="scientific">Actinoplanes cyaneus</name>
    <dbReference type="NCBI Taxonomy" id="52696"/>
    <lineage>
        <taxon>Bacteria</taxon>
        <taxon>Bacillati</taxon>
        <taxon>Actinomycetota</taxon>
        <taxon>Actinomycetes</taxon>
        <taxon>Micromonosporales</taxon>
        <taxon>Micromonosporaceae</taxon>
        <taxon>Actinoplanes</taxon>
    </lineage>
</organism>
<dbReference type="GO" id="GO:0050660">
    <property type="term" value="F:flavin adenine dinucleotide binding"/>
    <property type="evidence" value="ECO:0007669"/>
    <property type="project" value="InterPro"/>
</dbReference>
<keyword evidence="3 5" id="KW-0285">Flavoprotein</keyword>
<accession>A0A919M9H2</accession>
<proteinExistence type="inferred from homology"/>
<comment type="cofactor">
    <cofactor evidence="1 5">
        <name>FAD</name>
        <dbReference type="ChEBI" id="CHEBI:57692"/>
    </cofactor>
</comment>
<evidence type="ECO:0000259" key="6">
    <source>
        <dbReference type="Pfam" id="PF00441"/>
    </source>
</evidence>
<dbReference type="InterPro" id="IPR009100">
    <property type="entry name" value="AcylCoA_DH/oxidase_NM_dom_sf"/>
</dbReference>
<gene>
    <name evidence="9" type="ORF">Acy02nite_09020</name>
</gene>
<evidence type="ECO:0000259" key="7">
    <source>
        <dbReference type="Pfam" id="PF02770"/>
    </source>
</evidence>
<evidence type="ECO:0000256" key="5">
    <source>
        <dbReference type="RuleBase" id="RU362125"/>
    </source>
</evidence>
<dbReference type="Pfam" id="PF02770">
    <property type="entry name" value="Acyl-CoA_dh_M"/>
    <property type="match status" value="1"/>
</dbReference>
<dbReference type="Proteomes" id="UP000619479">
    <property type="component" value="Unassembled WGS sequence"/>
</dbReference>
<dbReference type="InterPro" id="IPR006089">
    <property type="entry name" value="Acyl-CoA_DH_CS"/>
</dbReference>
<dbReference type="Gene3D" id="1.10.540.10">
    <property type="entry name" value="Acyl-CoA dehydrogenase/oxidase, N-terminal domain"/>
    <property type="match status" value="1"/>
</dbReference>